<dbReference type="RefSeq" id="WP_343749313.1">
    <property type="nucleotide sequence ID" value="NZ_BAAABL010000066.1"/>
</dbReference>
<feature type="domain" description="DUF8073" evidence="3">
    <location>
        <begin position="129"/>
        <end position="169"/>
    </location>
</feature>
<dbReference type="Pfam" id="PF26271">
    <property type="entry name" value="DUF8073_M"/>
    <property type="match status" value="1"/>
</dbReference>
<gene>
    <name evidence="4" type="ORF">GCM10009066_21270</name>
</gene>
<dbReference type="InterPro" id="IPR058810">
    <property type="entry name" value="DUF8073_C"/>
</dbReference>
<protein>
    <recommendedName>
        <fullName evidence="6">Helix-turn-helix domain-containing protein</fullName>
    </recommendedName>
</protein>
<dbReference type="EMBL" id="BAAABL010000066">
    <property type="protein sequence ID" value="GAA0307344.1"/>
    <property type="molecule type" value="Genomic_DNA"/>
</dbReference>
<feature type="region of interest" description="Disordered" evidence="1">
    <location>
        <begin position="172"/>
        <end position="197"/>
    </location>
</feature>
<evidence type="ECO:0000256" key="1">
    <source>
        <dbReference type="SAM" id="MobiDB-lite"/>
    </source>
</evidence>
<feature type="domain" description="DUF8073" evidence="2">
    <location>
        <begin position="214"/>
        <end position="277"/>
    </location>
</feature>
<proteinExistence type="predicted"/>
<keyword evidence="5" id="KW-1185">Reference proteome</keyword>
<comment type="caution">
    <text evidence="4">The sequence shown here is derived from an EMBL/GenBank/DDBJ whole genome shotgun (WGS) entry which is preliminary data.</text>
</comment>
<name>A0AAV3S969_9EURY</name>
<evidence type="ECO:0008006" key="6">
    <source>
        <dbReference type="Google" id="ProtNLM"/>
    </source>
</evidence>
<dbReference type="AlphaFoldDB" id="A0AAV3S969"/>
<organism evidence="4 5">
    <name type="scientific">Halarchaeum salinum</name>
    <dbReference type="NCBI Taxonomy" id="489912"/>
    <lineage>
        <taxon>Archaea</taxon>
        <taxon>Methanobacteriati</taxon>
        <taxon>Methanobacteriota</taxon>
        <taxon>Stenosarchaea group</taxon>
        <taxon>Halobacteria</taxon>
        <taxon>Halobacteriales</taxon>
        <taxon>Halobacteriaceae</taxon>
    </lineage>
</organism>
<evidence type="ECO:0000313" key="5">
    <source>
        <dbReference type="Proteomes" id="UP001500837"/>
    </source>
</evidence>
<evidence type="ECO:0000259" key="3">
    <source>
        <dbReference type="Pfam" id="PF26271"/>
    </source>
</evidence>
<dbReference type="Pfam" id="PF26270">
    <property type="entry name" value="DUF8073_C"/>
    <property type="match status" value="1"/>
</dbReference>
<dbReference type="Proteomes" id="UP001500837">
    <property type="component" value="Unassembled WGS sequence"/>
</dbReference>
<dbReference type="InterPro" id="IPR058809">
    <property type="entry name" value="DUF8073_M"/>
</dbReference>
<evidence type="ECO:0000259" key="2">
    <source>
        <dbReference type="Pfam" id="PF26270"/>
    </source>
</evidence>
<accession>A0AAV3S969</accession>
<reference evidence="4 5" key="1">
    <citation type="journal article" date="2019" name="Int. J. Syst. Evol. Microbiol.">
        <title>The Global Catalogue of Microorganisms (GCM) 10K type strain sequencing project: providing services to taxonomists for standard genome sequencing and annotation.</title>
        <authorList>
            <consortium name="The Broad Institute Genomics Platform"/>
            <consortium name="The Broad Institute Genome Sequencing Center for Infectious Disease"/>
            <person name="Wu L."/>
            <person name="Ma J."/>
        </authorList>
    </citation>
    <scope>NUCLEOTIDE SEQUENCE [LARGE SCALE GENOMIC DNA]</scope>
    <source>
        <strain evidence="4 5">JCM 16330</strain>
    </source>
</reference>
<evidence type="ECO:0000313" key="4">
    <source>
        <dbReference type="EMBL" id="GAA0307344.1"/>
    </source>
</evidence>
<sequence length="281" mass="30155">MSVGTPLRRLGQFLEECERRAPVTVRSESVSVAESSASASVELTLCDAPDSLVRDADLNDSALSLTLDTADALPTDDDDVSLTLAEVTLDSTPTAVITATVPCASTVEAPDDETTASLADVRDFDVPPFRDEPYLAAIYARYDTFAEMADAIEMDVAGETVRRYMIKHDIHSPDSYDATDDGTKSAPATAHSTDDASPELLADGMGPPESVTVDELVDAVNTAGTIREVGNALDLDRMDAFELLKDLNLLEYVLGRLDATDGREVNRDRILARLREAAAAR</sequence>